<dbReference type="InterPro" id="IPR005706">
    <property type="entry name" value="Ribosomal_uS2_bac/mit/plastid"/>
</dbReference>
<dbReference type="NCBIfam" id="TIGR01011">
    <property type="entry name" value="rpsB_bact"/>
    <property type="match status" value="1"/>
</dbReference>
<dbReference type="PANTHER" id="PTHR12534:SF0">
    <property type="entry name" value="SMALL RIBOSOMAL SUBUNIT PROTEIN US2M"/>
    <property type="match status" value="1"/>
</dbReference>
<keyword evidence="8" id="KW-1185">Reference proteome</keyword>
<dbReference type="Proteomes" id="UP000289440">
    <property type="component" value="Chromosome"/>
</dbReference>
<keyword evidence="3 5" id="KW-0687">Ribonucleoprotein</keyword>
<evidence type="ECO:0000256" key="6">
    <source>
        <dbReference type="SAM" id="MobiDB-lite"/>
    </source>
</evidence>
<dbReference type="HAMAP" id="MF_00291_B">
    <property type="entry name" value="Ribosomal_uS2_B"/>
    <property type="match status" value="1"/>
</dbReference>
<proteinExistence type="inferred from homology"/>
<dbReference type="InterPro" id="IPR023591">
    <property type="entry name" value="Ribosomal_uS2_flav_dom_sf"/>
</dbReference>
<protein>
    <recommendedName>
        <fullName evidence="4 5">Small ribosomal subunit protein uS2</fullName>
    </recommendedName>
</protein>
<feature type="region of interest" description="Disordered" evidence="6">
    <location>
        <begin position="262"/>
        <end position="307"/>
    </location>
</feature>
<gene>
    <name evidence="5 7" type="primary">rpsB</name>
    <name evidence="7" type="ORF">NCTC10166_00154</name>
</gene>
<evidence type="ECO:0000313" key="7">
    <source>
        <dbReference type="EMBL" id="VEU59196.1"/>
    </source>
</evidence>
<dbReference type="GO" id="GO:0006412">
    <property type="term" value="P:translation"/>
    <property type="evidence" value="ECO:0007669"/>
    <property type="project" value="UniProtKB-UniRule"/>
</dbReference>
<evidence type="ECO:0000313" key="8">
    <source>
        <dbReference type="Proteomes" id="UP000289440"/>
    </source>
</evidence>
<feature type="compositionally biased region" description="Basic and acidic residues" evidence="6">
    <location>
        <begin position="292"/>
        <end position="307"/>
    </location>
</feature>
<name>A0A449A4P0_9BACT</name>
<dbReference type="EMBL" id="LR214951">
    <property type="protein sequence ID" value="VEU59196.1"/>
    <property type="molecule type" value="Genomic_DNA"/>
</dbReference>
<dbReference type="KEGG" id="mnu:NCTC10166_00154"/>
<dbReference type="Gene3D" id="1.10.287.610">
    <property type="entry name" value="Helix hairpin bin"/>
    <property type="match status" value="1"/>
</dbReference>
<dbReference type="PRINTS" id="PR00395">
    <property type="entry name" value="RIBOSOMALS2"/>
</dbReference>
<evidence type="ECO:0000256" key="3">
    <source>
        <dbReference type="ARBA" id="ARBA00023274"/>
    </source>
</evidence>
<dbReference type="PANTHER" id="PTHR12534">
    <property type="entry name" value="30S RIBOSOMAL PROTEIN S2 PROKARYOTIC AND ORGANELLAR"/>
    <property type="match status" value="1"/>
</dbReference>
<evidence type="ECO:0000256" key="1">
    <source>
        <dbReference type="ARBA" id="ARBA00006242"/>
    </source>
</evidence>
<organism evidence="7 8">
    <name type="scientific">Mesomycoplasma neurolyticum</name>
    <dbReference type="NCBI Taxonomy" id="2120"/>
    <lineage>
        <taxon>Bacteria</taxon>
        <taxon>Bacillati</taxon>
        <taxon>Mycoplasmatota</taxon>
        <taxon>Mycoplasmoidales</taxon>
        <taxon>Metamycoplasmataceae</taxon>
        <taxon>Mesomycoplasma</taxon>
    </lineage>
</organism>
<dbReference type="GO" id="GO:0015935">
    <property type="term" value="C:small ribosomal subunit"/>
    <property type="evidence" value="ECO:0007669"/>
    <property type="project" value="InterPro"/>
</dbReference>
<comment type="similarity">
    <text evidence="1 5">Belongs to the universal ribosomal protein uS2 family.</text>
</comment>
<dbReference type="Pfam" id="PF00318">
    <property type="entry name" value="Ribosomal_S2"/>
    <property type="match status" value="1"/>
</dbReference>
<dbReference type="InterPro" id="IPR001865">
    <property type="entry name" value="Ribosomal_uS2"/>
</dbReference>
<evidence type="ECO:0000256" key="2">
    <source>
        <dbReference type="ARBA" id="ARBA00022980"/>
    </source>
</evidence>
<dbReference type="SUPFAM" id="SSF52313">
    <property type="entry name" value="Ribosomal protein S2"/>
    <property type="match status" value="1"/>
</dbReference>
<dbReference type="RefSeq" id="WP_129719601.1">
    <property type="nucleotide sequence ID" value="NZ_LR214951.1"/>
</dbReference>
<dbReference type="AlphaFoldDB" id="A0A449A4P0"/>
<evidence type="ECO:0000256" key="4">
    <source>
        <dbReference type="ARBA" id="ARBA00035256"/>
    </source>
</evidence>
<dbReference type="Gene3D" id="3.40.50.10490">
    <property type="entry name" value="Glucose-6-phosphate isomerase like protein, domain 1"/>
    <property type="match status" value="1"/>
</dbReference>
<sequence>MEQKEIIKKNNKKNVVENEKQVEIISKQKLLEAGTYFGRKASLWNPKMKPFIYTKKMGNHIIDTSKTQKALEFAYKLIYKYASKGASFIFVGTKKQAKKVVEAQAARTNSDYVSERWLGGTLTNSRTIFSRVRYMSDLEKMAESNFPGYTKVEALLKRKELDKLHKNLNGIRNMKQLPQVMIVVDPKLDEIAVKEARKKKVKIISILNTDADPDMVDLGIPANDNSVKSITLIITILADAIVSAKKGVPLFAYQPDEKIVLPEDANKEKTNSFVNNSGEKPNFEKNNTNKYKNKENNQKEKKEVVEQ</sequence>
<dbReference type="CDD" id="cd01425">
    <property type="entry name" value="RPS2"/>
    <property type="match status" value="1"/>
</dbReference>
<accession>A0A449A4P0</accession>
<dbReference type="GO" id="GO:0003735">
    <property type="term" value="F:structural constituent of ribosome"/>
    <property type="evidence" value="ECO:0007669"/>
    <property type="project" value="InterPro"/>
</dbReference>
<keyword evidence="2 5" id="KW-0689">Ribosomal protein</keyword>
<dbReference type="OrthoDB" id="9808036at2"/>
<evidence type="ECO:0000256" key="5">
    <source>
        <dbReference type="HAMAP-Rule" id="MF_00291"/>
    </source>
</evidence>
<reference evidence="7 8" key="1">
    <citation type="submission" date="2019-01" db="EMBL/GenBank/DDBJ databases">
        <authorList>
            <consortium name="Pathogen Informatics"/>
        </authorList>
    </citation>
    <scope>NUCLEOTIDE SEQUENCE [LARGE SCALE GENOMIC DNA]</scope>
    <source>
        <strain evidence="7 8">NCTC10166</strain>
    </source>
</reference>